<dbReference type="PANTHER" id="PTHR31218">
    <property type="entry name" value="WAT1-RELATED PROTEIN"/>
    <property type="match status" value="1"/>
</dbReference>
<evidence type="ECO:0000256" key="5">
    <source>
        <dbReference type="ARBA" id="ARBA00023136"/>
    </source>
</evidence>
<dbReference type="Proteomes" id="UP000634136">
    <property type="component" value="Unassembled WGS sequence"/>
</dbReference>
<evidence type="ECO:0000256" key="6">
    <source>
        <dbReference type="RuleBase" id="RU363077"/>
    </source>
</evidence>
<name>A0A834SJF1_9FABA</name>
<dbReference type="SUPFAM" id="SSF103481">
    <property type="entry name" value="Multidrug resistance efflux transporter EmrE"/>
    <property type="match status" value="1"/>
</dbReference>
<keyword evidence="9" id="KW-1185">Reference proteome</keyword>
<dbReference type="Pfam" id="PF00892">
    <property type="entry name" value="EamA"/>
    <property type="match status" value="1"/>
</dbReference>
<dbReference type="GO" id="GO:0016020">
    <property type="term" value="C:membrane"/>
    <property type="evidence" value="ECO:0007669"/>
    <property type="project" value="UniProtKB-SubCell"/>
</dbReference>
<comment type="caution">
    <text evidence="6">Lacks conserved residue(s) required for the propagation of feature annotation.</text>
</comment>
<organism evidence="8 9">
    <name type="scientific">Senna tora</name>
    <dbReference type="NCBI Taxonomy" id="362788"/>
    <lineage>
        <taxon>Eukaryota</taxon>
        <taxon>Viridiplantae</taxon>
        <taxon>Streptophyta</taxon>
        <taxon>Embryophyta</taxon>
        <taxon>Tracheophyta</taxon>
        <taxon>Spermatophyta</taxon>
        <taxon>Magnoliopsida</taxon>
        <taxon>eudicotyledons</taxon>
        <taxon>Gunneridae</taxon>
        <taxon>Pentapetalae</taxon>
        <taxon>rosids</taxon>
        <taxon>fabids</taxon>
        <taxon>Fabales</taxon>
        <taxon>Fabaceae</taxon>
        <taxon>Caesalpinioideae</taxon>
        <taxon>Cassia clade</taxon>
        <taxon>Senna</taxon>
    </lineage>
</organism>
<keyword evidence="3 6" id="KW-0812">Transmembrane</keyword>
<comment type="caution">
    <text evidence="8">The sequence shown here is derived from an EMBL/GenBank/DDBJ whole genome shotgun (WGS) entry which is preliminary data.</text>
</comment>
<comment type="subcellular location">
    <subcellularLocation>
        <location evidence="1 6">Membrane</location>
        <topology evidence="1 6">Multi-pass membrane protein</topology>
    </subcellularLocation>
</comment>
<dbReference type="InterPro" id="IPR000620">
    <property type="entry name" value="EamA_dom"/>
</dbReference>
<evidence type="ECO:0000259" key="7">
    <source>
        <dbReference type="Pfam" id="PF00892"/>
    </source>
</evidence>
<feature type="transmembrane region" description="Helical" evidence="6">
    <location>
        <begin position="108"/>
        <end position="127"/>
    </location>
</feature>
<dbReference type="InterPro" id="IPR030184">
    <property type="entry name" value="WAT1-related"/>
</dbReference>
<evidence type="ECO:0000313" key="9">
    <source>
        <dbReference type="Proteomes" id="UP000634136"/>
    </source>
</evidence>
<feature type="transmembrane region" description="Helical" evidence="6">
    <location>
        <begin position="41"/>
        <end position="71"/>
    </location>
</feature>
<feature type="transmembrane region" description="Helical" evidence="6">
    <location>
        <begin position="83"/>
        <end position="102"/>
    </location>
</feature>
<evidence type="ECO:0000256" key="3">
    <source>
        <dbReference type="ARBA" id="ARBA00022692"/>
    </source>
</evidence>
<proteinExistence type="inferred from homology"/>
<accession>A0A834SJF1</accession>
<dbReference type="AlphaFoldDB" id="A0A834SJF1"/>
<sequence>MTLTFFKGIQIHTPSFHVNLLHHPPDAHVASPHSSSATHTLLAALSAVSCCFSYALWLIIQGIVVSGIMWVVMSWCIHMRGPLFVSVFNPLMLVIVAVAGCLMLEEKLYLGTIIGGVVIVCGLYMVLWGKGKEMKKKNQLVPSHTLREIIAKSPPNDQNQQEICA</sequence>
<gene>
    <name evidence="8" type="ORF">G2W53_042781</name>
</gene>
<dbReference type="GO" id="GO:0022857">
    <property type="term" value="F:transmembrane transporter activity"/>
    <property type="evidence" value="ECO:0007669"/>
    <property type="project" value="InterPro"/>
</dbReference>
<protein>
    <recommendedName>
        <fullName evidence="6">WAT1-related protein</fullName>
    </recommendedName>
</protein>
<evidence type="ECO:0000256" key="4">
    <source>
        <dbReference type="ARBA" id="ARBA00022989"/>
    </source>
</evidence>
<comment type="similarity">
    <text evidence="2 6">Belongs to the drug/metabolite transporter (DMT) superfamily. Plant drug/metabolite exporter (P-DME) (TC 2.A.7.4) family.</text>
</comment>
<dbReference type="InterPro" id="IPR037185">
    <property type="entry name" value="EmrE-like"/>
</dbReference>
<feature type="domain" description="EamA" evidence="7">
    <location>
        <begin position="56"/>
        <end position="127"/>
    </location>
</feature>
<keyword evidence="5 6" id="KW-0472">Membrane</keyword>
<reference evidence="8" key="1">
    <citation type="submission" date="2020-09" db="EMBL/GenBank/DDBJ databases">
        <title>Genome-Enabled Discovery of Anthraquinone Biosynthesis in Senna tora.</title>
        <authorList>
            <person name="Kang S.-H."/>
            <person name="Pandey R.P."/>
            <person name="Lee C.-M."/>
            <person name="Sim J.-S."/>
            <person name="Jeong J.-T."/>
            <person name="Choi B.-S."/>
            <person name="Jung M."/>
            <person name="Ginzburg D."/>
            <person name="Zhao K."/>
            <person name="Won S.Y."/>
            <person name="Oh T.-J."/>
            <person name="Yu Y."/>
            <person name="Kim N.-H."/>
            <person name="Lee O.R."/>
            <person name="Lee T.-H."/>
            <person name="Bashyal P."/>
            <person name="Kim T.-S."/>
            <person name="Lee W.-H."/>
            <person name="Kawkins C."/>
            <person name="Kim C.-K."/>
            <person name="Kim J.S."/>
            <person name="Ahn B.O."/>
            <person name="Rhee S.Y."/>
            <person name="Sohng J.K."/>
        </authorList>
    </citation>
    <scope>NUCLEOTIDE SEQUENCE</scope>
    <source>
        <tissue evidence="8">Leaf</tissue>
    </source>
</reference>
<keyword evidence="4 6" id="KW-1133">Transmembrane helix</keyword>
<dbReference type="OrthoDB" id="1728340at2759"/>
<evidence type="ECO:0000313" key="8">
    <source>
        <dbReference type="EMBL" id="KAF7803670.1"/>
    </source>
</evidence>
<evidence type="ECO:0000256" key="2">
    <source>
        <dbReference type="ARBA" id="ARBA00007635"/>
    </source>
</evidence>
<dbReference type="EMBL" id="JAAIUW010000013">
    <property type="protein sequence ID" value="KAF7803670.1"/>
    <property type="molecule type" value="Genomic_DNA"/>
</dbReference>
<evidence type="ECO:0000256" key="1">
    <source>
        <dbReference type="ARBA" id="ARBA00004141"/>
    </source>
</evidence>